<name>A0ABQ4V0N9_9HYPH</name>
<sequence>MGKRQTIWLDSNHTTTVADVHDVNHCDAFIRRLSVDIEYLLEDLQTSDSAPRNLEEFLAAKELPEDIPRHKRQALFFKKLGLRELEKRKKQLLRQH</sequence>
<gene>
    <name evidence="1" type="ORF">BGCPKDLD_4761</name>
</gene>
<reference evidence="1" key="1">
    <citation type="journal article" date="2021" name="Front. Microbiol.">
        <title>Comprehensive Comparative Genomics and Phenotyping of Methylobacterium Species.</title>
        <authorList>
            <person name="Alessa O."/>
            <person name="Ogura Y."/>
            <person name="Fujitani Y."/>
            <person name="Takami H."/>
            <person name="Hayashi T."/>
            <person name="Sahin N."/>
            <person name="Tani A."/>
        </authorList>
    </citation>
    <scope>NUCLEOTIDE SEQUENCE</scope>
    <source>
        <strain evidence="1">DSM 14458</strain>
    </source>
</reference>
<organism evidence="1 2">
    <name type="scientific">Methylorubrum suomiense</name>
    <dbReference type="NCBI Taxonomy" id="144191"/>
    <lineage>
        <taxon>Bacteria</taxon>
        <taxon>Pseudomonadati</taxon>
        <taxon>Pseudomonadota</taxon>
        <taxon>Alphaproteobacteria</taxon>
        <taxon>Hyphomicrobiales</taxon>
        <taxon>Methylobacteriaceae</taxon>
        <taxon>Methylorubrum</taxon>
    </lineage>
</organism>
<reference evidence="1" key="2">
    <citation type="submission" date="2021-08" db="EMBL/GenBank/DDBJ databases">
        <authorList>
            <person name="Tani A."/>
            <person name="Ola A."/>
            <person name="Ogura Y."/>
            <person name="Katsura K."/>
            <person name="Hayashi T."/>
        </authorList>
    </citation>
    <scope>NUCLEOTIDE SEQUENCE</scope>
    <source>
        <strain evidence="1">DSM 14458</strain>
    </source>
</reference>
<protein>
    <recommendedName>
        <fullName evidence="3">Transposase</fullName>
    </recommendedName>
</protein>
<accession>A0ABQ4V0N9</accession>
<proteinExistence type="predicted"/>
<evidence type="ECO:0000313" key="1">
    <source>
        <dbReference type="EMBL" id="GJE78150.1"/>
    </source>
</evidence>
<dbReference type="EMBL" id="BPRE01000020">
    <property type="protein sequence ID" value="GJE78150.1"/>
    <property type="molecule type" value="Genomic_DNA"/>
</dbReference>
<evidence type="ECO:0000313" key="2">
    <source>
        <dbReference type="Proteomes" id="UP001055093"/>
    </source>
</evidence>
<dbReference type="Proteomes" id="UP001055093">
    <property type="component" value="Unassembled WGS sequence"/>
</dbReference>
<comment type="caution">
    <text evidence="1">The sequence shown here is derived from an EMBL/GenBank/DDBJ whole genome shotgun (WGS) entry which is preliminary data.</text>
</comment>
<evidence type="ECO:0008006" key="3">
    <source>
        <dbReference type="Google" id="ProtNLM"/>
    </source>
</evidence>
<keyword evidence="2" id="KW-1185">Reference proteome</keyword>
<dbReference type="RefSeq" id="WP_238308735.1">
    <property type="nucleotide sequence ID" value="NZ_BPRE01000020.1"/>
</dbReference>